<name>A0A3P6S2Z3_LITSI</name>
<sequence length="76" mass="8628">MTPLIIWQIILSVSFLPDEFITQFLEDIYGHNGAAGDQPFNEQPQTLINNIHSHGDVPRTPDFALAEEQISFDLLF</sequence>
<evidence type="ECO:0000256" key="1">
    <source>
        <dbReference type="SAM" id="SignalP"/>
    </source>
</evidence>
<gene>
    <name evidence="2" type="ORF">NLS_LOCUS970</name>
</gene>
<accession>A0A3P6S2Z3</accession>
<dbReference type="OMA" id="TPLIIWQ"/>
<feature type="signal peptide" evidence="1">
    <location>
        <begin position="1"/>
        <end position="15"/>
    </location>
</feature>
<keyword evidence="1" id="KW-0732">Signal</keyword>
<evidence type="ECO:0000313" key="3">
    <source>
        <dbReference type="Proteomes" id="UP000277928"/>
    </source>
</evidence>
<proteinExistence type="predicted"/>
<reference evidence="2 3" key="1">
    <citation type="submission" date="2018-08" db="EMBL/GenBank/DDBJ databases">
        <authorList>
            <person name="Laetsch R D."/>
            <person name="Stevens L."/>
            <person name="Kumar S."/>
            <person name="Blaxter L. M."/>
        </authorList>
    </citation>
    <scope>NUCLEOTIDE SEQUENCE [LARGE SCALE GENOMIC DNA]</scope>
</reference>
<evidence type="ECO:0000313" key="2">
    <source>
        <dbReference type="EMBL" id="VDK70072.1"/>
    </source>
</evidence>
<feature type="chain" id="PRO_5018264353" evidence="1">
    <location>
        <begin position="16"/>
        <end position="76"/>
    </location>
</feature>
<protein>
    <submittedName>
        <fullName evidence="2">Uncharacterized protein</fullName>
    </submittedName>
</protein>
<organism evidence="2 3">
    <name type="scientific">Litomosoides sigmodontis</name>
    <name type="common">Filarial nematode worm</name>
    <dbReference type="NCBI Taxonomy" id="42156"/>
    <lineage>
        <taxon>Eukaryota</taxon>
        <taxon>Metazoa</taxon>
        <taxon>Ecdysozoa</taxon>
        <taxon>Nematoda</taxon>
        <taxon>Chromadorea</taxon>
        <taxon>Rhabditida</taxon>
        <taxon>Spirurina</taxon>
        <taxon>Spiruromorpha</taxon>
        <taxon>Filarioidea</taxon>
        <taxon>Onchocercidae</taxon>
        <taxon>Litomosoides</taxon>
    </lineage>
</organism>
<dbReference type="Proteomes" id="UP000277928">
    <property type="component" value="Unassembled WGS sequence"/>
</dbReference>
<dbReference type="OrthoDB" id="5811114at2759"/>
<dbReference type="AlphaFoldDB" id="A0A3P6S2Z3"/>
<dbReference type="EMBL" id="UYRX01000030">
    <property type="protein sequence ID" value="VDK70072.1"/>
    <property type="molecule type" value="Genomic_DNA"/>
</dbReference>
<keyword evidence="3" id="KW-1185">Reference proteome</keyword>